<sequence>MEADAPNEEAPDTPVASLENLATLENVLADLRLEEGLKLAMQQTIPLGVQLPLNPEEMSPPLTSLSQYPFWSDKKALDETFQRQWVPLLQPYVDTDKPVPADIVTKLGDIFLMMKQTYCLFDTDPCPDSPLGTLFINAPHGKTSAISTAWSEASSPEGSVTLIDLSNVEEEEVVSSLGVDVEVLSVDDIESYGMTMPSANPMSAALMESDEFSSNSEDDL</sequence>
<name>A0A8J6APW0_9EUKA</name>
<dbReference type="Proteomes" id="UP000717585">
    <property type="component" value="Unassembled WGS sequence"/>
</dbReference>
<evidence type="ECO:0000313" key="1">
    <source>
        <dbReference type="EMBL" id="KAG9390088.1"/>
    </source>
</evidence>
<keyword evidence="2" id="KW-1185">Reference proteome</keyword>
<organism evidence="1 2">
    <name type="scientific">Carpediemonas membranifera</name>
    <dbReference type="NCBI Taxonomy" id="201153"/>
    <lineage>
        <taxon>Eukaryota</taxon>
        <taxon>Metamonada</taxon>
        <taxon>Carpediemonas-like organisms</taxon>
        <taxon>Carpediemonas</taxon>
    </lineage>
</organism>
<comment type="caution">
    <text evidence="1">The sequence shown here is derived from an EMBL/GenBank/DDBJ whole genome shotgun (WGS) entry which is preliminary data.</text>
</comment>
<proteinExistence type="predicted"/>
<evidence type="ECO:0000313" key="2">
    <source>
        <dbReference type="Proteomes" id="UP000717585"/>
    </source>
</evidence>
<gene>
    <name evidence="1" type="ORF">J8273_8125</name>
</gene>
<dbReference type="EMBL" id="JAHDYR010000066">
    <property type="protein sequence ID" value="KAG9390088.1"/>
    <property type="molecule type" value="Genomic_DNA"/>
</dbReference>
<dbReference type="AlphaFoldDB" id="A0A8J6APW0"/>
<reference evidence="1" key="1">
    <citation type="submission" date="2021-05" db="EMBL/GenBank/DDBJ databases">
        <title>A free-living protist that lacks canonical eukaryotic 1 DNA replication and segregation systems.</title>
        <authorList>
            <person name="Salas-Leiva D.E."/>
            <person name="Tromer E.C."/>
            <person name="Curtis B.A."/>
            <person name="Jerlstrom-Hultqvist J."/>
            <person name="Kolisko M."/>
            <person name="Yi Z."/>
            <person name="Salas-Leiva J.S."/>
            <person name="Gallot-Lavallee L."/>
            <person name="Kops G.J.P.L."/>
            <person name="Archibald J.M."/>
            <person name="Simpson A.G.B."/>
            <person name="Roger A.J."/>
        </authorList>
    </citation>
    <scope>NUCLEOTIDE SEQUENCE</scope>
    <source>
        <strain evidence="1">BICM</strain>
    </source>
</reference>
<protein>
    <submittedName>
        <fullName evidence="1">Uncharacterized protein</fullName>
    </submittedName>
</protein>
<accession>A0A8J6APW0</accession>